<evidence type="ECO:0000256" key="4">
    <source>
        <dbReference type="PIRSR" id="PIRSR000105-1"/>
    </source>
</evidence>
<dbReference type="EMBL" id="BNBF01000004">
    <property type="protein sequence ID" value="GHG42875.1"/>
    <property type="molecule type" value="Genomic_DNA"/>
</dbReference>
<feature type="binding site" evidence="5">
    <location>
        <position position="120"/>
    </location>
    <ligand>
        <name>NAD(+)</name>
        <dbReference type="ChEBI" id="CHEBI:57540"/>
    </ligand>
</feature>
<dbReference type="InterPro" id="IPR006108">
    <property type="entry name" value="3HC_DH_C"/>
</dbReference>
<reference evidence="9" key="1">
    <citation type="journal article" date="2019" name="Int. J. Syst. Evol. Microbiol.">
        <title>The Global Catalogue of Microorganisms (GCM) 10K type strain sequencing project: providing services to taxonomists for standard genome sequencing and annotation.</title>
        <authorList>
            <consortium name="The Broad Institute Genomics Platform"/>
            <consortium name="The Broad Institute Genome Sequencing Center for Infectious Disease"/>
            <person name="Wu L."/>
            <person name="Ma J."/>
        </authorList>
    </citation>
    <scope>NUCLEOTIDE SEQUENCE [LARGE SCALE GENOMIC DNA]</scope>
    <source>
        <strain evidence="9">JCM 4253</strain>
    </source>
</reference>
<keyword evidence="3" id="KW-0560">Oxidoreductase</keyword>
<name>A0A919C2L8_9ACTN</name>
<feature type="binding site" evidence="5">
    <location>
        <position position="144"/>
    </location>
    <ligand>
        <name>NAD(+)</name>
        <dbReference type="ChEBI" id="CHEBI:57540"/>
    </ligand>
</feature>
<feature type="binding site" evidence="5">
    <location>
        <begin position="14"/>
        <end position="19"/>
    </location>
    <ligand>
        <name>NAD(+)</name>
        <dbReference type="ChEBI" id="CHEBI:57540"/>
    </ligand>
</feature>
<dbReference type="AlphaFoldDB" id="A0A919C2L8"/>
<protein>
    <submittedName>
        <fullName evidence="8">3-hydroxybutyryl-CoA dehydrogenase</fullName>
    </submittedName>
</protein>
<dbReference type="Pfam" id="PF00725">
    <property type="entry name" value="3HCDH"/>
    <property type="match status" value="1"/>
</dbReference>
<dbReference type="Proteomes" id="UP000619355">
    <property type="component" value="Unassembled WGS sequence"/>
</dbReference>
<dbReference type="InterPro" id="IPR006176">
    <property type="entry name" value="3-OHacyl-CoA_DH_NAD-bd"/>
</dbReference>
<dbReference type="PIRSF" id="PIRSF000105">
    <property type="entry name" value="HCDH"/>
    <property type="match status" value="1"/>
</dbReference>
<dbReference type="GO" id="GO:0070403">
    <property type="term" value="F:NAD+ binding"/>
    <property type="evidence" value="ECO:0007669"/>
    <property type="project" value="InterPro"/>
</dbReference>
<dbReference type="InterPro" id="IPR036291">
    <property type="entry name" value="NAD(P)-bd_dom_sf"/>
</dbReference>
<dbReference type="InterPro" id="IPR008927">
    <property type="entry name" value="6-PGluconate_DH-like_C_sf"/>
</dbReference>
<dbReference type="SUPFAM" id="SSF48179">
    <property type="entry name" value="6-phosphogluconate dehydrogenase C-terminal domain-like"/>
    <property type="match status" value="1"/>
</dbReference>
<dbReference type="GO" id="GO:0016616">
    <property type="term" value="F:oxidoreductase activity, acting on the CH-OH group of donors, NAD or NADP as acceptor"/>
    <property type="evidence" value="ECO:0007669"/>
    <property type="project" value="InterPro"/>
</dbReference>
<evidence type="ECO:0000313" key="8">
    <source>
        <dbReference type="EMBL" id="GHG42875.1"/>
    </source>
</evidence>
<proteinExistence type="inferred from homology"/>
<feature type="binding site" evidence="5">
    <location>
        <position position="93"/>
    </location>
    <ligand>
        <name>NAD(+)</name>
        <dbReference type="ChEBI" id="CHEBI:57540"/>
    </ligand>
</feature>
<dbReference type="PANTHER" id="PTHR48075:SF5">
    <property type="entry name" value="3-HYDROXYBUTYRYL-COA DEHYDROGENASE"/>
    <property type="match status" value="1"/>
</dbReference>
<dbReference type="SUPFAM" id="SSF51735">
    <property type="entry name" value="NAD(P)-binding Rossmann-fold domains"/>
    <property type="match status" value="1"/>
</dbReference>
<comment type="similarity">
    <text evidence="2">Belongs to the 3-hydroxyacyl-CoA dehydrogenase family.</text>
</comment>
<gene>
    <name evidence="8" type="primary">paaH</name>
    <name evidence="8" type="ORF">GCM10018980_19210</name>
</gene>
<dbReference type="InterPro" id="IPR013328">
    <property type="entry name" value="6PGD_dom2"/>
</dbReference>
<evidence type="ECO:0000256" key="2">
    <source>
        <dbReference type="ARBA" id="ARBA00009463"/>
    </source>
</evidence>
<organism evidence="8 9">
    <name type="scientific">Streptomyces capoamus</name>
    <dbReference type="NCBI Taxonomy" id="68183"/>
    <lineage>
        <taxon>Bacteria</taxon>
        <taxon>Bacillati</taxon>
        <taxon>Actinomycetota</taxon>
        <taxon>Actinomycetes</taxon>
        <taxon>Kitasatosporales</taxon>
        <taxon>Streptomycetaceae</taxon>
        <taxon>Streptomyces</taxon>
    </lineage>
</organism>
<comment type="caution">
    <text evidence="8">The sequence shown here is derived from an EMBL/GenBank/DDBJ whole genome shotgun (WGS) entry which is preliminary data.</text>
</comment>
<sequence>MTERQQTELLAVLGAGVMGVGIAALALGHGVPVVLVDVDPDALTRAAEAVPLRIRQGQLLGKLPREATVPQLVTTTSLDEVRQATVVVEAVVEVPAVKAKVLGEVSELVAPGTPVVTNTSGIPVDELAGHTARPADVLGAHFMNPPYLIRTVEVIRGPRTSEAALARALELLTVLDRESIVVGDGPGFVINRILQRMINESARIVQEGIASHEDVDSLFQGCLGHTTGPLATADLIGLDNVVDSLRVLHERTGDAGYAPCDLLLNKVAAGDFGRKSGRGFYAYAP</sequence>
<evidence type="ECO:0000256" key="3">
    <source>
        <dbReference type="ARBA" id="ARBA00023002"/>
    </source>
</evidence>
<keyword evidence="9" id="KW-1185">Reference proteome</keyword>
<evidence type="ECO:0000259" key="7">
    <source>
        <dbReference type="Pfam" id="PF02737"/>
    </source>
</evidence>
<feature type="domain" description="3-hydroxyacyl-CoA dehydrogenase NAD binding" evidence="7">
    <location>
        <begin position="10"/>
        <end position="184"/>
    </location>
</feature>
<keyword evidence="5" id="KW-0520">NAD</keyword>
<evidence type="ECO:0000313" key="9">
    <source>
        <dbReference type="Proteomes" id="UP000619355"/>
    </source>
</evidence>
<evidence type="ECO:0000256" key="1">
    <source>
        <dbReference type="ARBA" id="ARBA00005086"/>
    </source>
</evidence>
<dbReference type="GO" id="GO:0006631">
    <property type="term" value="P:fatty acid metabolic process"/>
    <property type="evidence" value="ECO:0007669"/>
    <property type="project" value="InterPro"/>
</dbReference>
<dbReference type="Gene3D" id="1.10.1040.10">
    <property type="entry name" value="N-(1-d-carboxylethyl)-l-norvaline Dehydrogenase, domain 2"/>
    <property type="match status" value="1"/>
</dbReference>
<dbReference type="InterPro" id="IPR022694">
    <property type="entry name" value="3-OHacyl-CoA_DH"/>
</dbReference>
<accession>A0A919C2L8</accession>
<evidence type="ECO:0000259" key="6">
    <source>
        <dbReference type="Pfam" id="PF00725"/>
    </source>
</evidence>
<comment type="pathway">
    <text evidence="1">Lipid metabolism; butanoate metabolism.</text>
</comment>
<feature type="binding site" evidence="5">
    <location>
        <position position="275"/>
    </location>
    <ligand>
        <name>NAD(+)</name>
        <dbReference type="ChEBI" id="CHEBI:57540"/>
    </ligand>
</feature>
<feature type="domain" description="3-hydroxyacyl-CoA dehydrogenase C-terminal" evidence="6">
    <location>
        <begin position="187"/>
        <end position="283"/>
    </location>
</feature>
<feature type="binding site" evidence="5">
    <location>
        <position position="37"/>
    </location>
    <ligand>
        <name>NAD(+)</name>
        <dbReference type="ChEBI" id="CHEBI:57540"/>
    </ligand>
</feature>
<dbReference type="Pfam" id="PF02737">
    <property type="entry name" value="3HCDH_N"/>
    <property type="match status" value="1"/>
</dbReference>
<dbReference type="PANTHER" id="PTHR48075">
    <property type="entry name" value="3-HYDROXYACYL-COA DEHYDROGENASE FAMILY PROTEIN"/>
    <property type="match status" value="1"/>
</dbReference>
<feature type="binding site" evidence="5">
    <location>
        <position position="98"/>
    </location>
    <ligand>
        <name>NAD(+)</name>
        <dbReference type="ChEBI" id="CHEBI:57540"/>
    </ligand>
</feature>
<dbReference type="Gene3D" id="3.40.50.720">
    <property type="entry name" value="NAD(P)-binding Rossmann-like Domain"/>
    <property type="match status" value="1"/>
</dbReference>
<evidence type="ECO:0000256" key="5">
    <source>
        <dbReference type="PIRSR" id="PIRSR000105-2"/>
    </source>
</evidence>
<feature type="site" description="Important for catalytic activity" evidence="4">
    <location>
        <position position="141"/>
    </location>
</feature>